<dbReference type="RefSeq" id="WP_115314547.1">
    <property type="nucleotide sequence ID" value="NZ_CP065626.1"/>
</dbReference>
<feature type="domain" description="DUF2786" evidence="1">
    <location>
        <begin position="5"/>
        <end position="42"/>
    </location>
</feature>
<proteinExistence type="predicted"/>
<evidence type="ECO:0000313" key="3">
    <source>
        <dbReference type="EMBL" id="STC89506.1"/>
    </source>
</evidence>
<feature type="domain" description="DUF7168" evidence="2">
    <location>
        <begin position="46"/>
        <end position="192"/>
    </location>
</feature>
<dbReference type="InterPro" id="IPR016868">
    <property type="entry name" value="Phage_B3_Orf5"/>
</dbReference>
<evidence type="ECO:0000259" key="1">
    <source>
        <dbReference type="Pfam" id="PF10979"/>
    </source>
</evidence>
<evidence type="ECO:0000259" key="2">
    <source>
        <dbReference type="Pfam" id="PF23771"/>
    </source>
</evidence>
<dbReference type="Pfam" id="PF23771">
    <property type="entry name" value="DUF7168"/>
    <property type="match status" value="1"/>
</dbReference>
<dbReference type="InterPro" id="IPR055592">
    <property type="entry name" value="DUF7168"/>
</dbReference>
<dbReference type="InterPro" id="IPR024498">
    <property type="entry name" value="DUF2786"/>
</dbReference>
<name>A0A376DIN3_9GAMM</name>
<dbReference type="PIRSF" id="PIRSF028111">
    <property type="entry name" value="UCP028111"/>
    <property type="match status" value="1"/>
</dbReference>
<evidence type="ECO:0000313" key="4">
    <source>
        <dbReference type="Proteomes" id="UP000255248"/>
    </source>
</evidence>
<protein>
    <submittedName>
        <fullName evidence="3">Protein of uncharacterized function (DUF2786)</fullName>
    </submittedName>
</protein>
<dbReference type="Pfam" id="PF10979">
    <property type="entry name" value="DUF2786"/>
    <property type="match status" value="1"/>
</dbReference>
<accession>A0A376DIN3</accession>
<sequence>MNKEKYLQKIKKLLNKARNNSSEHEAAAALRMAQKLMREHGVGATDVELMDITTANSKGAPSDAVKFPNYVALLANAIFDAFGIEGVISWRYTASGQPKRIIKFYGPNERPEVAAYAFDVLSRQLCRARAEFISGMRKNIKSATKTARADAYCEAWVVGVRDSLIAFACTEAEKTLMAAYKARHFASAPETSGRAVKKAKGVDDAFYAGYFDGRQVELHQGVGSVGRAASPAQIGRA</sequence>
<dbReference type="EMBL" id="UFXZ01000001">
    <property type="protein sequence ID" value="STC89506.1"/>
    <property type="molecule type" value="Genomic_DNA"/>
</dbReference>
<dbReference type="AlphaFoldDB" id="A0A376DIN3"/>
<gene>
    <name evidence="3" type="ORF">NCTC12121_02220</name>
</gene>
<dbReference type="Proteomes" id="UP000255248">
    <property type="component" value="Unassembled WGS sequence"/>
</dbReference>
<reference evidence="3 4" key="1">
    <citation type="submission" date="2018-06" db="EMBL/GenBank/DDBJ databases">
        <authorList>
            <consortium name="Pathogen Informatics"/>
            <person name="Doyle S."/>
        </authorList>
    </citation>
    <scope>NUCLEOTIDE SEQUENCE [LARGE SCALE GENOMIC DNA]</scope>
    <source>
        <strain evidence="3 4">NCTC12121</strain>
    </source>
</reference>
<organism evidence="3 4">
    <name type="scientific">Edwardsiella hoshinae</name>
    <dbReference type="NCBI Taxonomy" id="93378"/>
    <lineage>
        <taxon>Bacteria</taxon>
        <taxon>Pseudomonadati</taxon>
        <taxon>Pseudomonadota</taxon>
        <taxon>Gammaproteobacteria</taxon>
        <taxon>Enterobacterales</taxon>
        <taxon>Hafniaceae</taxon>
        <taxon>Edwardsiella</taxon>
    </lineage>
</organism>
<dbReference type="OrthoDB" id="7275531at2"/>